<sequence length="233" mass="23142">MASMDDLIATMSGVHAGQQGRDLKDLHAKLQQTIPSQPYYRPIPPPASSSAIPPHSSSSGGPLPPPAPASSWNTPSVIGQNISGGANSGFGAGAGQGAGVGTSPLRQGGWQGQIHSAFGSSGSGGMGGGGKSGGSASAGGVPGPKQVQVQGGRSTRNTQEGDGARPYHNNVLPVRASPKDTGGFEQDAFKPLWQGKAGGAGQGQGQQARYQEQEVYGGGGGGGDWGGFTGERL</sequence>
<organism evidence="2 3">
    <name type="scientific">Dioszegia hungarica</name>
    <dbReference type="NCBI Taxonomy" id="4972"/>
    <lineage>
        <taxon>Eukaryota</taxon>
        <taxon>Fungi</taxon>
        <taxon>Dikarya</taxon>
        <taxon>Basidiomycota</taxon>
        <taxon>Agaricomycotina</taxon>
        <taxon>Tremellomycetes</taxon>
        <taxon>Tremellales</taxon>
        <taxon>Bulleribasidiaceae</taxon>
        <taxon>Dioszegia</taxon>
    </lineage>
</organism>
<feature type="compositionally biased region" description="Low complexity" evidence="1">
    <location>
        <begin position="48"/>
        <end position="61"/>
    </location>
</feature>
<reference evidence="2" key="1">
    <citation type="journal article" date="2022" name="G3 (Bethesda)">
        <title>High quality genome of the basidiomycete yeast Dioszegia hungarica PDD-24b-2 isolated from cloud water.</title>
        <authorList>
            <person name="Jarrige D."/>
            <person name="Haridas S."/>
            <person name="Bleykasten-Grosshans C."/>
            <person name="Joly M."/>
            <person name="Nadalig T."/>
            <person name="Sancelme M."/>
            <person name="Vuilleumier S."/>
            <person name="Grigoriev I.V."/>
            <person name="Amato P."/>
            <person name="Bringel F."/>
        </authorList>
    </citation>
    <scope>NUCLEOTIDE SEQUENCE</scope>
    <source>
        <strain evidence="2">PDD-24b-2</strain>
    </source>
</reference>
<feature type="compositionally biased region" description="Polar residues" evidence="1">
    <location>
        <begin position="72"/>
        <end position="83"/>
    </location>
</feature>
<name>A0AA38H3E7_9TREE</name>
<accession>A0AA38H3E7</accession>
<dbReference type="AlphaFoldDB" id="A0AA38H3E7"/>
<dbReference type="Proteomes" id="UP001164286">
    <property type="component" value="Unassembled WGS sequence"/>
</dbReference>
<protein>
    <submittedName>
        <fullName evidence="2">Uncharacterized protein</fullName>
    </submittedName>
</protein>
<dbReference type="RefSeq" id="XP_052941768.1">
    <property type="nucleotide sequence ID" value="XM_053091637.1"/>
</dbReference>
<evidence type="ECO:0000313" key="3">
    <source>
        <dbReference type="Proteomes" id="UP001164286"/>
    </source>
</evidence>
<gene>
    <name evidence="2" type="ORF">MKK02DRAFT_41632</name>
</gene>
<feature type="compositionally biased region" description="Polar residues" evidence="1">
    <location>
        <begin position="147"/>
        <end position="160"/>
    </location>
</feature>
<feature type="region of interest" description="Disordered" evidence="1">
    <location>
        <begin position="36"/>
        <end position="233"/>
    </location>
</feature>
<feature type="compositionally biased region" description="Gly residues" evidence="1">
    <location>
        <begin position="86"/>
        <end position="100"/>
    </location>
</feature>
<feature type="compositionally biased region" description="Gly residues" evidence="1">
    <location>
        <begin position="121"/>
        <end position="142"/>
    </location>
</feature>
<keyword evidence="3" id="KW-1185">Reference proteome</keyword>
<dbReference type="GeneID" id="77730842"/>
<dbReference type="EMBL" id="JAKWFO010000016">
    <property type="protein sequence ID" value="KAI9631991.1"/>
    <property type="molecule type" value="Genomic_DNA"/>
</dbReference>
<evidence type="ECO:0000256" key="1">
    <source>
        <dbReference type="SAM" id="MobiDB-lite"/>
    </source>
</evidence>
<proteinExistence type="predicted"/>
<feature type="compositionally biased region" description="Gly residues" evidence="1">
    <location>
        <begin position="216"/>
        <end position="233"/>
    </location>
</feature>
<evidence type="ECO:0000313" key="2">
    <source>
        <dbReference type="EMBL" id="KAI9631991.1"/>
    </source>
</evidence>
<comment type="caution">
    <text evidence="2">The sequence shown here is derived from an EMBL/GenBank/DDBJ whole genome shotgun (WGS) entry which is preliminary data.</text>
</comment>